<dbReference type="EMBL" id="FONR01000020">
    <property type="protein sequence ID" value="SFG40032.1"/>
    <property type="molecule type" value="Genomic_DNA"/>
</dbReference>
<organism evidence="1 2">
    <name type="scientific">Streptomyces mirabilis</name>
    <dbReference type="NCBI Taxonomy" id="68239"/>
    <lineage>
        <taxon>Bacteria</taxon>
        <taxon>Bacillati</taxon>
        <taxon>Actinomycetota</taxon>
        <taxon>Actinomycetes</taxon>
        <taxon>Kitasatosporales</taxon>
        <taxon>Streptomycetaceae</taxon>
        <taxon>Streptomyces</taxon>
    </lineage>
</organism>
<gene>
    <name evidence="1" type="ORF">SAMN02787118_12012</name>
</gene>
<reference evidence="1 2" key="1">
    <citation type="submission" date="2016-10" db="EMBL/GenBank/DDBJ databases">
        <authorList>
            <person name="de Groot N.N."/>
        </authorList>
    </citation>
    <scope>NUCLEOTIDE SEQUENCE [LARGE SCALE GENOMIC DNA]</scope>
    <source>
        <strain evidence="1 2">OK461</strain>
    </source>
</reference>
<dbReference type="RefSeq" id="WP_079174458.1">
    <property type="nucleotide sequence ID" value="NZ_FONR01000020.1"/>
</dbReference>
<evidence type="ECO:0000313" key="1">
    <source>
        <dbReference type="EMBL" id="SFG40032.1"/>
    </source>
</evidence>
<sequence length="99" mass="10166">MTGAGEDWMGDALDIAGADCGLWVPGVDYMSGWRGAREAADRLNRALLGAGFELSQLRAVASTDEGGRGVVRVACWPDAAERLAVLLEAVTSGDDGGAA</sequence>
<name>A0A1I2RHQ3_9ACTN</name>
<dbReference type="OrthoDB" id="4351011at2"/>
<proteinExistence type="predicted"/>
<protein>
    <submittedName>
        <fullName evidence="1">Uncharacterized protein</fullName>
    </submittedName>
</protein>
<dbReference type="AlphaFoldDB" id="A0A1I2RHQ3"/>
<dbReference type="Proteomes" id="UP000181942">
    <property type="component" value="Unassembled WGS sequence"/>
</dbReference>
<evidence type="ECO:0000313" key="2">
    <source>
        <dbReference type="Proteomes" id="UP000181942"/>
    </source>
</evidence>
<accession>A0A1I2RHQ3</accession>